<feature type="transmembrane region" description="Helical" evidence="1">
    <location>
        <begin position="95"/>
        <end position="115"/>
    </location>
</feature>
<protein>
    <submittedName>
        <fullName evidence="2">Uncharacterized protein</fullName>
    </submittedName>
</protein>
<dbReference type="STRING" id="152573.SAMN04488051_105216"/>
<keyword evidence="1" id="KW-0812">Transmembrane</keyword>
<feature type="transmembrane region" description="Helical" evidence="1">
    <location>
        <begin position="62"/>
        <end position="83"/>
    </location>
</feature>
<keyword evidence="1" id="KW-1133">Transmembrane helix</keyword>
<dbReference type="AlphaFoldDB" id="A0A1H4DEV2"/>
<organism evidence="2 3">
    <name type="scientific">Alkalimonas amylolytica</name>
    <dbReference type="NCBI Taxonomy" id="152573"/>
    <lineage>
        <taxon>Bacteria</taxon>
        <taxon>Pseudomonadati</taxon>
        <taxon>Pseudomonadota</taxon>
        <taxon>Gammaproteobacteria</taxon>
        <taxon>Alkalimonas</taxon>
    </lineage>
</organism>
<gene>
    <name evidence="2" type="ORF">SAMN04488051_105216</name>
</gene>
<sequence length="183" mass="20591">MNHQHQRIKLAATSLFAFFLMLAMGIAATVLLNRGWQQHATSIASESQLIIISSMHGYSPGIIVGAFAGALLFLLYFMYRCIFQTETHFFKKAEKILASFAVVGLVVIFVGSHFITSHWQSKAEAAGFTPCPAMTLLPNRVTMEAWVRSTTLCFDPEVRRIVSRGTSEEMERLERHLKARPRN</sequence>
<name>A0A1H4DEV2_ALKAM</name>
<proteinExistence type="predicted"/>
<evidence type="ECO:0000313" key="3">
    <source>
        <dbReference type="Proteomes" id="UP000198773"/>
    </source>
</evidence>
<dbReference type="Proteomes" id="UP000198773">
    <property type="component" value="Unassembled WGS sequence"/>
</dbReference>
<reference evidence="2 3" key="1">
    <citation type="submission" date="2016-10" db="EMBL/GenBank/DDBJ databases">
        <authorList>
            <person name="de Groot N.N."/>
        </authorList>
    </citation>
    <scope>NUCLEOTIDE SEQUENCE [LARGE SCALE GENOMIC DNA]</scope>
    <source>
        <strain evidence="2 3">CGMCC 1.3430</strain>
    </source>
</reference>
<keyword evidence="1" id="KW-0472">Membrane</keyword>
<accession>A0A1H4DEV2</accession>
<keyword evidence="3" id="KW-1185">Reference proteome</keyword>
<dbReference type="EMBL" id="FNRM01000005">
    <property type="protein sequence ID" value="SEA71254.1"/>
    <property type="molecule type" value="Genomic_DNA"/>
</dbReference>
<evidence type="ECO:0000313" key="2">
    <source>
        <dbReference type="EMBL" id="SEA71254.1"/>
    </source>
</evidence>
<feature type="transmembrane region" description="Helical" evidence="1">
    <location>
        <begin position="12"/>
        <end position="32"/>
    </location>
</feature>
<dbReference type="RefSeq" id="WP_091343026.1">
    <property type="nucleotide sequence ID" value="NZ_FNRM01000005.1"/>
</dbReference>
<dbReference type="OrthoDB" id="5771322at2"/>
<evidence type="ECO:0000256" key="1">
    <source>
        <dbReference type="SAM" id="Phobius"/>
    </source>
</evidence>